<keyword evidence="1" id="KW-0472">Membrane</keyword>
<dbReference type="EMBL" id="QLLR01000009">
    <property type="protein sequence ID" value="RAJ31144.1"/>
    <property type="molecule type" value="Genomic_DNA"/>
</dbReference>
<feature type="transmembrane region" description="Helical" evidence="1">
    <location>
        <begin position="25"/>
        <end position="47"/>
    </location>
</feature>
<sequence>MVLNVIYYYYYLIYTKIIPDNEPHATVIFTLSVSEMMILNLLLEIYLIKSHCISLPIWISVALLVLILLFNIFYYRISKKGEAIVKNQPKLLKSNALSIVVTGLIFIIAIACMIFGSNYTHDLLNECKFGVN</sequence>
<evidence type="ECO:0000313" key="3">
    <source>
        <dbReference type="Proteomes" id="UP000249754"/>
    </source>
</evidence>
<feature type="transmembrane region" description="Helical" evidence="1">
    <location>
        <begin position="96"/>
        <end position="116"/>
    </location>
</feature>
<name>A0A327STQ0_9SPHI</name>
<evidence type="ECO:0000313" key="2">
    <source>
        <dbReference type="EMBL" id="RAJ31144.1"/>
    </source>
</evidence>
<feature type="transmembrane region" description="Helical" evidence="1">
    <location>
        <begin position="53"/>
        <end position="75"/>
    </location>
</feature>
<protein>
    <submittedName>
        <fullName evidence="2">Uncharacterized protein</fullName>
    </submittedName>
</protein>
<dbReference type="AlphaFoldDB" id="A0A327STQ0"/>
<reference evidence="2 3" key="1">
    <citation type="submission" date="2018-06" db="EMBL/GenBank/DDBJ databases">
        <title>Genomic Encyclopedia of Archaeal and Bacterial Type Strains, Phase II (KMG-II): from individual species to whole genera.</title>
        <authorList>
            <person name="Goeker M."/>
        </authorList>
    </citation>
    <scope>NUCLEOTIDE SEQUENCE [LARGE SCALE GENOMIC DNA]</scope>
    <source>
        <strain evidence="2 3">DSM 14825</strain>
    </source>
</reference>
<organism evidence="2 3">
    <name type="scientific">Pedobacter cryoconitis</name>
    <dbReference type="NCBI Taxonomy" id="188932"/>
    <lineage>
        <taxon>Bacteria</taxon>
        <taxon>Pseudomonadati</taxon>
        <taxon>Bacteroidota</taxon>
        <taxon>Sphingobacteriia</taxon>
        <taxon>Sphingobacteriales</taxon>
        <taxon>Sphingobacteriaceae</taxon>
        <taxon>Pedobacter</taxon>
    </lineage>
</organism>
<keyword evidence="1" id="KW-0812">Transmembrane</keyword>
<accession>A0A327STQ0</accession>
<dbReference type="Proteomes" id="UP000249754">
    <property type="component" value="Unassembled WGS sequence"/>
</dbReference>
<comment type="caution">
    <text evidence="2">The sequence shown here is derived from an EMBL/GenBank/DDBJ whole genome shotgun (WGS) entry which is preliminary data.</text>
</comment>
<evidence type="ECO:0000256" key="1">
    <source>
        <dbReference type="SAM" id="Phobius"/>
    </source>
</evidence>
<keyword evidence="1" id="KW-1133">Transmembrane helix</keyword>
<gene>
    <name evidence="2" type="ORF">LY11_02375</name>
</gene>
<proteinExistence type="predicted"/>